<protein>
    <recommendedName>
        <fullName evidence="1">Polymerase beta nucleotidyltransferase domain-containing protein</fullName>
    </recommendedName>
</protein>
<evidence type="ECO:0000313" key="3">
    <source>
        <dbReference type="Proteomes" id="UP000238415"/>
    </source>
</evidence>
<dbReference type="PANTHER" id="PTHR43852">
    <property type="entry name" value="NUCLEOTIDYLTRANSFERASE"/>
    <property type="match status" value="1"/>
</dbReference>
<dbReference type="Proteomes" id="UP000238415">
    <property type="component" value="Unassembled WGS sequence"/>
</dbReference>
<dbReference type="InterPro" id="IPR052930">
    <property type="entry name" value="TA_antitoxin_MntA"/>
</dbReference>
<dbReference type="Gene3D" id="3.30.460.10">
    <property type="entry name" value="Beta Polymerase, domain 2"/>
    <property type="match status" value="1"/>
</dbReference>
<sequence>MIKIPTDLIAKTVTPALEAREEIAGAYLFGSALELCRPDSDIDIGLVIDPLYGPPEEYYERIANSIANRLSRLNGHPFDVVPLNIMNSIFAFKVIRNGRLIYNVRPLIVSDFIEKISRQYAENYPRYREALKIIVGV</sequence>
<dbReference type="SUPFAM" id="SSF81301">
    <property type="entry name" value="Nucleotidyltransferase"/>
    <property type="match status" value="1"/>
</dbReference>
<dbReference type="RefSeq" id="WP_106004395.1">
    <property type="nucleotide sequence ID" value="NZ_CP136419.1"/>
</dbReference>
<dbReference type="PANTHER" id="PTHR43852:SF2">
    <property type="entry name" value="PROTEIN ADENYLYLTRANSFERASE MNTA"/>
    <property type="match status" value="1"/>
</dbReference>
<dbReference type="OrthoDB" id="1808348at2"/>
<proteinExistence type="predicted"/>
<dbReference type="Pfam" id="PF18765">
    <property type="entry name" value="Polbeta"/>
    <property type="match status" value="1"/>
</dbReference>
<evidence type="ECO:0000259" key="1">
    <source>
        <dbReference type="Pfam" id="PF18765"/>
    </source>
</evidence>
<dbReference type="InterPro" id="IPR043519">
    <property type="entry name" value="NT_sf"/>
</dbReference>
<dbReference type="InterPro" id="IPR041633">
    <property type="entry name" value="Polbeta"/>
</dbReference>
<evidence type="ECO:0000313" key="2">
    <source>
        <dbReference type="EMBL" id="PRR74854.1"/>
    </source>
</evidence>
<dbReference type="AlphaFoldDB" id="A0A2T0AVS9"/>
<comment type="caution">
    <text evidence="2">The sequence shown here is derived from an EMBL/GenBank/DDBJ whole genome shotgun (WGS) entry which is preliminary data.</text>
</comment>
<dbReference type="EMBL" id="PVXM01000006">
    <property type="protein sequence ID" value="PRR74854.1"/>
    <property type="molecule type" value="Genomic_DNA"/>
</dbReference>
<accession>A0A2T0AVS9</accession>
<reference evidence="2 3" key="1">
    <citation type="submission" date="2018-03" db="EMBL/GenBank/DDBJ databases">
        <title>Genome sequence of Moorella humiferrea DSM 23265.</title>
        <authorList>
            <person name="Poehlein A."/>
            <person name="Daniel R."/>
        </authorList>
    </citation>
    <scope>NUCLEOTIDE SEQUENCE [LARGE SCALE GENOMIC DNA]</scope>
    <source>
        <strain evidence="2 3">DSM 23265</strain>
    </source>
</reference>
<dbReference type="CDD" id="cd05403">
    <property type="entry name" value="NT_KNTase_like"/>
    <property type="match status" value="1"/>
</dbReference>
<feature type="domain" description="Polymerase beta nucleotidyltransferase" evidence="1">
    <location>
        <begin position="13"/>
        <end position="103"/>
    </location>
</feature>
<gene>
    <name evidence="2" type="ORF">MOHU_03520</name>
</gene>
<organism evidence="2 3">
    <name type="scientific">Neomoorella humiferrea</name>
    <dbReference type="NCBI Taxonomy" id="676965"/>
    <lineage>
        <taxon>Bacteria</taxon>
        <taxon>Bacillati</taxon>
        <taxon>Bacillota</taxon>
        <taxon>Clostridia</taxon>
        <taxon>Neomoorellales</taxon>
        <taxon>Neomoorellaceae</taxon>
        <taxon>Neomoorella</taxon>
    </lineage>
</organism>
<keyword evidence="3" id="KW-1185">Reference proteome</keyword>
<name>A0A2T0AVS9_9FIRM</name>